<dbReference type="Pfam" id="PF04205">
    <property type="entry name" value="FMN_bind"/>
    <property type="match status" value="1"/>
</dbReference>
<protein>
    <submittedName>
        <fullName evidence="3">4Fe-4S binding domain protein</fullName>
    </submittedName>
</protein>
<keyword evidence="1" id="KW-0812">Transmembrane</keyword>
<dbReference type="GO" id="GO:0016020">
    <property type="term" value="C:membrane"/>
    <property type="evidence" value="ECO:0007669"/>
    <property type="project" value="InterPro"/>
</dbReference>
<feature type="domain" description="FMN-binding" evidence="2">
    <location>
        <begin position="105"/>
        <end position="193"/>
    </location>
</feature>
<dbReference type="KEGG" id="gfm:Enr17x_35590"/>
<feature type="transmembrane region" description="Helical" evidence="1">
    <location>
        <begin position="239"/>
        <end position="262"/>
    </location>
</feature>
<keyword evidence="1" id="KW-1133">Transmembrane helix</keyword>
<feature type="transmembrane region" description="Helical" evidence="1">
    <location>
        <begin position="358"/>
        <end position="382"/>
    </location>
</feature>
<proteinExistence type="predicted"/>
<organism evidence="3 4">
    <name type="scientific">Gimesia fumaroli</name>
    <dbReference type="NCBI Taxonomy" id="2527976"/>
    <lineage>
        <taxon>Bacteria</taxon>
        <taxon>Pseudomonadati</taxon>
        <taxon>Planctomycetota</taxon>
        <taxon>Planctomycetia</taxon>
        <taxon>Planctomycetales</taxon>
        <taxon>Planctomycetaceae</taxon>
        <taxon>Gimesia</taxon>
    </lineage>
</organism>
<evidence type="ECO:0000313" key="3">
    <source>
        <dbReference type="EMBL" id="QDV51503.1"/>
    </source>
</evidence>
<reference evidence="3 4" key="1">
    <citation type="submission" date="2019-03" db="EMBL/GenBank/DDBJ databases">
        <title>Deep-cultivation of Planctomycetes and their phenomic and genomic characterization uncovers novel biology.</title>
        <authorList>
            <person name="Wiegand S."/>
            <person name="Jogler M."/>
            <person name="Boedeker C."/>
            <person name="Pinto D."/>
            <person name="Vollmers J."/>
            <person name="Rivas-Marin E."/>
            <person name="Kohn T."/>
            <person name="Peeters S.H."/>
            <person name="Heuer A."/>
            <person name="Rast P."/>
            <person name="Oberbeckmann S."/>
            <person name="Bunk B."/>
            <person name="Jeske O."/>
            <person name="Meyerdierks A."/>
            <person name="Storesund J.E."/>
            <person name="Kallscheuer N."/>
            <person name="Luecker S."/>
            <person name="Lage O.M."/>
            <person name="Pohl T."/>
            <person name="Merkel B.J."/>
            <person name="Hornburger P."/>
            <person name="Mueller R.-W."/>
            <person name="Bruemmer F."/>
            <person name="Labrenz M."/>
            <person name="Spormann A.M."/>
            <person name="Op den Camp H."/>
            <person name="Overmann J."/>
            <person name="Amann R."/>
            <person name="Jetten M.S.M."/>
            <person name="Mascher T."/>
            <person name="Medema M.H."/>
            <person name="Devos D.P."/>
            <person name="Kaster A.-K."/>
            <person name="Ovreas L."/>
            <person name="Rohde M."/>
            <person name="Galperin M.Y."/>
            <person name="Jogler C."/>
        </authorList>
    </citation>
    <scope>NUCLEOTIDE SEQUENCE [LARGE SCALE GENOMIC DNA]</scope>
    <source>
        <strain evidence="3 4">Enr17</strain>
    </source>
</reference>
<dbReference type="Proteomes" id="UP000318313">
    <property type="component" value="Chromosome"/>
</dbReference>
<feature type="transmembrane region" description="Helical" evidence="1">
    <location>
        <begin position="20"/>
        <end position="40"/>
    </location>
</feature>
<keyword evidence="1" id="KW-0472">Membrane</keyword>
<keyword evidence="4" id="KW-1185">Reference proteome</keyword>
<evidence type="ECO:0000256" key="1">
    <source>
        <dbReference type="SAM" id="Phobius"/>
    </source>
</evidence>
<accession>A0A518IEI3</accession>
<dbReference type="GO" id="GO:0010181">
    <property type="term" value="F:FMN binding"/>
    <property type="evidence" value="ECO:0007669"/>
    <property type="project" value="InterPro"/>
</dbReference>
<evidence type="ECO:0000259" key="2">
    <source>
        <dbReference type="SMART" id="SM00900"/>
    </source>
</evidence>
<dbReference type="InterPro" id="IPR017896">
    <property type="entry name" value="4Fe4S_Fe-S-bd"/>
</dbReference>
<feature type="transmembrane region" description="Helical" evidence="1">
    <location>
        <begin position="326"/>
        <end position="346"/>
    </location>
</feature>
<gene>
    <name evidence="3" type="ORF">Enr17x_35590</name>
</gene>
<dbReference type="AlphaFoldDB" id="A0A518IEI3"/>
<sequence>MTELPLVPLPPKPPRPASLLRSVLLKFYRIAVLVLIVFLIRDYYVRKRVQGDAPILLHEVQAILPAADALSVDHSERRGLFILDQGQQVIGYAVRTAPISDDIIGYCGPSDTLIVFDQATGKISGLSIRSSGDTTSHVNDVRNDRYYMNLWTQYSWDDLSKLDLQQGEIEGVSGATMTSMGIAHAIAHRIRYSQQQVQTAPPFQFRTSDAVLLLFGLGAALITFTRLKRVHRLRTLFKVSALIYLGFVSGDLLAESLFAGWARYAVPWRQLPGLVALAALAVLVPWTTRRNLYCQSICPHGTAQEFLGKLIPTKRKWKIRPDIKRALRWIPTLLLTLILCIIFLDIPIDLAELEAFDAFLLASAGIVSICIAVTGLLASLFIPQAYCHYGCPTGAIFEFVRSHGRADHFGKGDFVAGFLLLLAITLNQYAEIFKQYLFQ</sequence>
<dbReference type="OrthoDB" id="235065at2"/>
<dbReference type="InterPro" id="IPR007329">
    <property type="entry name" value="FMN-bd"/>
</dbReference>
<name>A0A518IEI3_9PLAN</name>
<dbReference type="SMART" id="SM00900">
    <property type="entry name" value="FMN_bind"/>
    <property type="match status" value="1"/>
</dbReference>
<feature type="transmembrane region" description="Helical" evidence="1">
    <location>
        <begin position="268"/>
        <end position="286"/>
    </location>
</feature>
<dbReference type="EMBL" id="CP037452">
    <property type="protein sequence ID" value="QDV51503.1"/>
    <property type="molecule type" value="Genomic_DNA"/>
</dbReference>
<dbReference type="Pfam" id="PF12801">
    <property type="entry name" value="Fer4_5"/>
    <property type="match status" value="2"/>
</dbReference>
<evidence type="ECO:0000313" key="4">
    <source>
        <dbReference type="Proteomes" id="UP000318313"/>
    </source>
</evidence>